<evidence type="ECO:0000313" key="2">
    <source>
        <dbReference type="Proteomes" id="UP000230390"/>
    </source>
</evidence>
<evidence type="ECO:0000313" key="1">
    <source>
        <dbReference type="EMBL" id="PIL42609.1"/>
    </source>
</evidence>
<dbReference type="EMBL" id="PDOC01000024">
    <property type="protein sequence ID" value="PIL42609.1"/>
    <property type="molecule type" value="Genomic_DNA"/>
</dbReference>
<reference evidence="1 2" key="1">
    <citation type="submission" date="2017-10" db="EMBL/GenBank/DDBJ databases">
        <title>Massilia psychrophilum sp. nov., a novel purple-pigmented bacterium isolated from Tianshan glacier, Xinjiang Municipality, China.</title>
        <authorList>
            <person name="Wang H."/>
        </authorList>
    </citation>
    <scope>NUCLEOTIDE SEQUENCE [LARGE SCALE GENOMIC DNA]</scope>
    <source>
        <strain evidence="1 2">JCM 30074</strain>
    </source>
</reference>
<name>A0A2G8T9F1_9BURK</name>
<dbReference type="AlphaFoldDB" id="A0A2G8T9F1"/>
<protein>
    <submittedName>
        <fullName evidence="1">Uncharacterized protein</fullName>
    </submittedName>
</protein>
<proteinExistence type="predicted"/>
<gene>
    <name evidence="1" type="ORF">CR105_23645</name>
</gene>
<comment type="caution">
    <text evidence="1">The sequence shown here is derived from an EMBL/GenBank/DDBJ whole genome shotgun (WGS) entry which is preliminary data.</text>
</comment>
<organism evidence="1 2">
    <name type="scientific">Massilia eurypsychrophila</name>
    <dbReference type="NCBI Taxonomy" id="1485217"/>
    <lineage>
        <taxon>Bacteria</taxon>
        <taxon>Pseudomonadati</taxon>
        <taxon>Pseudomonadota</taxon>
        <taxon>Betaproteobacteria</taxon>
        <taxon>Burkholderiales</taxon>
        <taxon>Oxalobacteraceae</taxon>
        <taxon>Telluria group</taxon>
        <taxon>Massilia</taxon>
    </lineage>
</organism>
<accession>A0A2G8T9F1</accession>
<dbReference type="OrthoDB" id="8780025at2"/>
<sequence length="76" mass="8245">MATVVIHRKVNIVLLEAGEEIAAHCAPGDIAIVTAPDGWWNHFLLADGTVNGYDRPYNSYKEALWAAKAAAEFGFS</sequence>
<dbReference type="Proteomes" id="UP000230390">
    <property type="component" value="Unassembled WGS sequence"/>
</dbReference>
<keyword evidence="2" id="KW-1185">Reference proteome</keyword>